<comment type="caution">
    <text evidence="3">The sequence shown here is derived from an EMBL/GenBank/DDBJ whole genome shotgun (WGS) entry which is preliminary data.</text>
</comment>
<sequence length="324" mass="35384">MKPTRSAFTLVELLVVIAIIGILIALLLPAVQQAREAARRMQCTNNLKQLALAMHNYESTYKQFPQPAEDSLYGYSAQAKLLPFIEQGNLSDLIDYTQPLLSGVANDPDLNPNMLDVVRQPLVVLQCPSDPGNPLYTEDGNLWAGGNYMVNAGPGTGMSYCSRSDTDGLFWRGSNTKFRDVTDGTSNTVAFAETLFGLRGDDTTDLIDYRTQIMRVSGGGPCSATAEVLVARSATRYEGRRAGQWIRNITYQTMINAFFPPNAKVPDVSHHGEAIAGARSQHPGGANIALCDGSVRFMTETIDLATWRNLHNRHDGQVLTGLSQ</sequence>
<dbReference type="InterPro" id="IPR012902">
    <property type="entry name" value="N_methyl_site"/>
</dbReference>
<evidence type="ECO:0000256" key="1">
    <source>
        <dbReference type="SAM" id="Phobius"/>
    </source>
</evidence>
<gene>
    <name evidence="3" type="ORF">C5Y98_15465</name>
</gene>
<dbReference type="OrthoDB" id="248923at2"/>
<evidence type="ECO:0000259" key="2">
    <source>
        <dbReference type="Pfam" id="PF07596"/>
    </source>
</evidence>
<keyword evidence="1" id="KW-0812">Transmembrane</keyword>
<accession>A0A2S8FNB7</accession>
<proteinExistence type="predicted"/>
<keyword evidence="1" id="KW-0472">Membrane</keyword>
<organism evidence="3 4">
    <name type="scientific">Blastopirellula marina</name>
    <dbReference type="NCBI Taxonomy" id="124"/>
    <lineage>
        <taxon>Bacteria</taxon>
        <taxon>Pseudomonadati</taxon>
        <taxon>Planctomycetota</taxon>
        <taxon>Planctomycetia</taxon>
        <taxon>Pirellulales</taxon>
        <taxon>Pirellulaceae</taxon>
        <taxon>Blastopirellula</taxon>
    </lineage>
</organism>
<dbReference type="AlphaFoldDB" id="A0A2S8FNB7"/>
<dbReference type="Proteomes" id="UP000239388">
    <property type="component" value="Unassembled WGS sequence"/>
</dbReference>
<feature type="domain" description="DUF1559" evidence="2">
    <location>
        <begin position="32"/>
        <end position="304"/>
    </location>
</feature>
<dbReference type="InterPro" id="IPR045584">
    <property type="entry name" value="Pilin-like"/>
</dbReference>
<dbReference type="InterPro" id="IPR027558">
    <property type="entry name" value="Pre_pil_HX9DG_C"/>
</dbReference>
<dbReference type="InterPro" id="IPR011453">
    <property type="entry name" value="DUF1559"/>
</dbReference>
<evidence type="ECO:0000313" key="3">
    <source>
        <dbReference type="EMBL" id="PQO33637.1"/>
    </source>
</evidence>
<dbReference type="NCBIfam" id="TIGR02532">
    <property type="entry name" value="IV_pilin_GFxxxE"/>
    <property type="match status" value="1"/>
</dbReference>
<evidence type="ECO:0000313" key="4">
    <source>
        <dbReference type="Proteomes" id="UP000239388"/>
    </source>
</evidence>
<feature type="transmembrane region" description="Helical" evidence="1">
    <location>
        <begin position="6"/>
        <end position="31"/>
    </location>
</feature>
<dbReference type="EMBL" id="PUIB01000017">
    <property type="protein sequence ID" value="PQO33637.1"/>
    <property type="molecule type" value="Genomic_DNA"/>
</dbReference>
<dbReference type="Gene3D" id="3.30.700.10">
    <property type="entry name" value="Glycoprotein, Type 4 Pilin"/>
    <property type="match status" value="1"/>
</dbReference>
<dbReference type="NCBIfam" id="TIGR04294">
    <property type="entry name" value="pre_pil_HX9DG"/>
    <property type="match status" value="1"/>
</dbReference>
<name>A0A2S8FNB7_9BACT</name>
<dbReference type="Pfam" id="PF07596">
    <property type="entry name" value="SBP_bac_10"/>
    <property type="match status" value="1"/>
</dbReference>
<dbReference type="RefSeq" id="WP_105355264.1">
    <property type="nucleotide sequence ID" value="NZ_PUIB01000017.1"/>
</dbReference>
<reference evidence="3 4" key="1">
    <citation type="submission" date="2018-02" db="EMBL/GenBank/DDBJ databases">
        <title>Comparative genomes isolates from brazilian mangrove.</title>
        <authorList>
            <person name="Araujo J.E."/>
            <person name="Taketani R.G."/>
            <person name="Silva M.C.P."/>
            <person name="Loureco M.V."/>
            <person name="Andreote F.D."/>
        </authorList>
    </citation>
    <scope>NUCLEOTIDE SEQUENCE [LARGE SCALE GENOMIC DNA]</scope>
    <source>
        <strain evidence="3 4">NAP PRIS-MGV</strain>
    </source>
</reference>
<protein>
    <submittedName>
        <fullName evidence="3">Prepilin-type cleavage/methylation domain-containing protein</fullName>
    </submittedName>
</protein>
<keyword evidence="1" id="KW-1133">Transmembrane helix</keyword>
<dbReference type="SUPFAM" id="SSF54523">
    <property type="entry name" value="Pili subunits"/>
    <property type="match status" value="1"/>
</dbReference>
<dbReference type="PANTHER" id="PTHR30093:SF2">
    <property type="entry name" value="TYPE II SECRETION SYSTEM PROTEIN H"/>
    <property type="match status" value="1"/>
</dbReference>
<dbReference type="PANTHER" id="PTHR30093">
    <property type="entry name" value="GENERAL SECRETION PATHWAY PROTEIN G"/>
    <property type="match status" value="1"/>
</dbReference>
<dbReference type="Pfam" id="PF07963">
    <property type="entry name" value="N_methyl"/>
    <property type="match status" value="1"/>
</dbReference>